<dbReference type="AlphaFoldDB" id="A0A0E9UFE5"/>
<proteinExistence type="predicted"/>
<reference evidence="1" key="1">
    <citation type="submission" date="2014-11" db="EMBL/GenBank/DDBJ databases">
        <authorList>
            <person name="Amaro Gonzalez C."/>
        </authorList>
    </citation>
    <scope>NUCLEOTIDE SEQUENCE</scope>
</reference>
<protein>
    <submittedName>
        <fullName evidence="1">Uncharacterized protein</fullName>
    </submittedName>
</protein>
<reference evidence="1" key="2">
    <citation type="journal article" date="2015" name="Fish Shellfish Immunol.">
        <title>Early steps in the European eel (Anguilla anguilla)-Vibrio vulnificus interaction in the gills: Role of the RtxA13 toxin.</title>
        <authorList>
            <person name="Callol A."/>
            <person name="Pajuelo D."/>
            <person name="Ebbesson L."/>
            <person name="Teles M."/>
            <person name="MacKenzie S."/>
            <person name="Amaro C."/>
        </authorList>
    </citation>
    <scope>NUCLEOTIDE SEQUENCE</scope>
</reference>
<organism evidence="1">
    <name type="scientific">Anguilla anguilla</name>
    <name type="common">European freshwater eel</name>
    <name type="synonym">Muraena anguilla</name>
    <dbReference type="NCBI Taxonomy" id="7936"/>
    <lineage>
        <taxon>Eukaryota</taxon>
        <taxon>Metazoa</taxon>
        <taxon>Chordata</taxon>
        <taxon>Craniata</taxon>
        <taxon>Vertebrata</taxon>
        <taxon>Euteleostomi</taxon>
        <taxon>Actinopterygii</taxon>
        <taxon>Neopterygii</taxon>
        <taxon>Teleostei</taxon>
        <taxon>Anguilliformes</taxon>
        <taxon>Anguillidae</taxon>
        <taxon>Anguilla</taxon>
    </lineage>
</organism>
<sequence>MVQLNESKNLFSTELPLKK</sequence>
<name>A0A0E9UFE5_ANGAN</name>
<evidence type="ECO:0000313" key="1">
    <source>
        <dbReference type="EMBL" id="JAH63950.1"/>
    </source>
</evidence>
<dbReference type="EMBL" id="GBXM01044627">
    <property type="protein sequence ID" value="JAH63950.1"/>
    <property type="molecule type" value="Transcribed_RNA"/>
</dbReference>
<accession>A0A0E9UFE5</accession>